<protein>
    <submittedName>
        <fullName evidence="2">Uncharacterized membrane protein YhaH (DUF805 family)</fullName>
    </submittedName>
</protein>
<evidence type="ECO:0000313" key="2">
    <source>
        <dbReference type="EMBL" id="MBP1971438.1"/>
    </source>
</evidence>
<proteinExistence type="predicted"/>
<evidence type="ECO:0000313" key="3">
    <source>
        <dbReference type="Proteomes" id="UP001519345"/>
    </source>
</evidence>
<accession>A0ABS4IKP6</accession>
<dbReference type="EMBL" id="JAGGKX010000026">
    <property type="protein sequence ID" value="MBP1971438.1"/>
    <property type="molecule type" value="Genomic_DNA"/>
</dbReference>
<sequence length="115" mass="13370">MLALVFPIPYLSIFDEKSVWKSFKEGLRIGKKKFWKIALILVITGSIEFLFGIFVTIQLFDITSSYAAQIITQMALNLLIFPFIIILLSSYMIKWRESLEVLEIEDKEDSVHYSN</sequence>
<feature type="transmembrane region" description="Helical" evidence="1">
    <location>
        <begin position="66"/>
        <end position="88"/>
    </location>
</feature>
<keyword evidence="1" id="KW-0812">Transmembrane</keyword>
<keyword evidence="3" id="KW-1185">Reference proteome</keyword>
<keyword evidence="1" id="KW-0472">Membrane</keyword>
<gene>
    <name evidence="2" type="ORF">J2Z83_003577</name>
</gene>
<organism evidence="2 3">
    <name type="scientific">Virgibacillus natechei</name>
    <dbReference type="NCBI Taxonomy" id="1216297"/>
    <lineage>
        <taxon>Bacteria</taxon>
        <taxon>Bacillati</taxon>
        <taxon>Bacillota</taxon>
        <taxon>Bacilli</taxon>
        <taxon>Bacillales</taxon>
        <taxon>Bacillaceae</taxon>
        <taxon>Virgibacillus</taxon>
    </lineage>
</organism>
<name>A0ABS4IKP6_9BACI</name>
<comment type="caution">
    <text evidence="2">The sequence shown here is derived from an EMBL/GenBank/DDBJ whole genome shotgun (WGS) entry which is preliminary data.</text>
</comment>
<evidence type="ECO:0000256" key="1">
    <source>
        <dbReference type="SAM" id="Phobius"/>
    </source>
</evidence>
<reference evidence="2 3" key="1">
    <citation type="submission" date="2021-03" db="EMBL/GenBank/DDBJ databases">
        <title>Genomic Encyclopedia of Type Strains, Phase IV (KMG-IV): sequencing the most valuable type-strain genomes for metagenomic binning, comparative biology and taxonomic classification.</title>
        <authorList>
            <person name="Goeker M."/>
        </authorList>
    </citation>
    <scope>NUCLEOTIDE SEQUENCE [LARGE SCALE GENOMIC DNA]</scope>
    <source>
        <strain evidence="2 3">DSM 25609</strain>
    </source>
</reference>
<keyword evidence="1" id="KW-1133">Transmembrane helix</keyword>
<dbReference type="Proteomes" id="UP001519345">
    <property type="component" value="Unassembled WGS sequence"/>
</dbReference>
<feature type="transmembrane region" description="Helical" evidence="1">
    <location>
        <begin position="37"/>
        <end position="60"/>
    </location>
</feature>